<comment type="caution">
    <text evidence="5">The sequence shown here is derived from an EMBL/GenBank/DDBJ whole genome shotgun (WGS) entry which is preliminary data.</text>
</comment>
<reference evidence="5" key="1">
    <citation type="submission" date="2021-01" db="EMBL/GenBank/DDBJ databases">
        <title>Whole genome shotgun sequence of Sinosporangium siamense NBRC 109515.</title>
        <authorList>
            <person name="Komaki H."/>
            <person name="Tamura T."/>
        </authorList>
    </citation>
    <scope>NUCLEOTIDE SEQUENCE</scope>
    <source>
        <strain evidence="5">NBRC 109515</strain>
    </source>
</reference>
<dbReference type="PRINTS" id="PR00332">
    <property type="entry name" value="HISTRIAD"/>
</dbReference>
<dbReference type="GO" id="GO:0009117">
    <property type="term" value="P:nucleotide metabolic process"/>
    <property type="evidence" value="ECO:0007669"/>
    <property type="project" value="TreeGrafter"/>
</dbReference>
<feature type="domain" description="HIT" evidence="4">
    <location>
        <begin position="23"/>
        <end position="128"/>
    </location>
</feature>
<evidence type="ECO:0000313" key="5">
    <source>
        <dbReference type="EMBL" id="GII94557.1"/>
    </source>
</evidence>
<dbReference type="InterPro" id="IPR011146">
    <property type="entry name" value="HIT-like"/>
</dbReference>
<dbReference type="AlphaFoldDB" id="A0A919RJS7"/>
<evidence type="ECO:0000259" key="4">
    <source>
        <dbReference type="PROSITE" id="PS51084"/>
    </source>
</evidence>
<dbReference type="InterPro" id="IPR001310">
    <property type="entry name" value="Histidine_triad_HIT"/>
</dbReference>
<gene>
    <name evidence="5" type="ORF">Ssi02_47880</name>
</gene>
<name>A0A919RJS7_9ACTN</name>
<dbReference type="Pfam" id="PF01230">
    <property type="entry name" value="HIT"/>
    <property type="match status" value="1"/>
</dbReference>
<proteinExistence type="predicted"/>
<feature type="short sequence motif" description="Histidine triad motif" evidence="2 3">
    <location>
        <begin position="113"/>
        <end position="117"/>
    </location>
</feature>
<evidence type="ECO:0000256" key="3">
    <source>
        <dbReference type="PROSITE-ProRule" id="PRU00464"/>
    </source>
</evidence>
<feature type="active site" description="Tele-AMP-histidine intermediate" evidence="1">
    <location>
        <position position="115"/>
    </location>
</feature>
<accession>A0A919RJS7</accession>
<evidence type="ECO:0000256" key="1">
    <source>
        <dbReference type="PIRSR" id="PIRSR601310-1"/>
    </source>
</evidence>
<evidence type="ECO:0000313" key="6">
    <source>
        <dbReference type="Proteomes" id="UP000606172"/>
    </source>
</evidence>
<dbReference type="InterPro" id="IPR036265">
    <property type="entry name" value="HIT-like_sf"/>
</dbReference>
<dbReference type="GO" id="GO:0003824">
    <property type="term" value="F:catalytic activity"/>
    <property type="evidence" value="ECO:0007669"/>
    <property type="project" value="InterPro"/>
</dbReference>
<dbReference type="PANTHER" id="PTHR46648">
    <property type="entry name" value="HIT FAMILY PROTEIN 1"/>
    <property type="match status" value="1"/>
</dbReference>
<dbReference type="SUPFAM" id="SSF54197">
    <property type="entry name" value="HIT-like"/>
    <property type="match status" value="1"/>
</dbReference>
<organism evidence="5 6">
    <name type="scientific">Sinosporangium siamense</name>
    <dbReference type="NCBI Taxonomy" id="1367973"/>
    <lineage>
        <taxon>Bacteria</taxon>
        <taxon>Bacillati</taxon>
        <taxon>Actinomycetota</taxon>
        <taxon>Actinomycetes</taxon>
        <taxon>Streptosporangiales</taxon>
        <taxon>Streptosporangiaceae</taxon>
        <taxon>Sinosporangium</taxon>
    </lineage>
</organism>
<dbReference type="PROSITE" id="PS51084">
    <property type="entry name" value="HIT_2"/>
    <property type="match status" value="1"/>
</dbReference>
<sequence length="157" mass="17566">MAEGGRQESLFRRGEVAEGRACAFCKIIRGEVEATVIRETGDLISFLDHRPLFHGHTLLVPKIHVQLMSDLPAERVAGFFTEAQRLERAVETGLEADGSMILINNVISQSVPHLHVHIIPRRKKDGLRIWLGPRHPYTATSPAETFAEKIRQALKDA</sequence>
<dbReference type="Gene3D" id="3.30.428.10">
    <property type="entry name" value="HIT-like"/>
    <property type="match status" value="1"/>
</dbReference>
<dbReference type="PANTHER" id="PTHR46648:SF1">
    <property type="entry name" value="ADENOSINE 5'-MONOPHOSPHORAMIDASE HNT1"/>
    <property type="match status" value="1"/>
</dbReference>
<dbReference type="EMBL" id="BOOW01000030">
    <property type="protein sequence ID" value="GII94557.1"/>
    <property type="molecule type" value="Genomic_DNA"/>
</dbReference>
<keyword evidence="6" id="KW-1185">Reference proteome</keyword>
<protein>
    <submittedName>
        <fullName evidence="5">HIT family protein</fullName>
    </submittedName>
</protein>
<dbReference type="Proteomes" id="UP000606172">
    <property type="component" value="Unassembled WGS sequence"/>
</dbReference>
<dbReference type="RefSeq" id="WP_204029143.1">
    <property type="nucleotide sequence ID" value="NZ_BOOW01000030.1"/>
</dbReference>
<evidence type="ECO:0000256" key="2">
    <source>
        <dbReference type="PIRSR" id="PIRSR601310-3"/>
    </source>
</evidence>